<dbReference type="AlphaFoldDB" id="A0A7G8PKH6"/>
<dbReference type="Gene3D" id="1.10.260.40">
    <property type="entry name" value="lambda repressor-like DNA-binding domains"/>
    <property type="match status" value="1"/>
</dbReference>
<evidence type="ECO:0000259" key="2">
    <source>
        <dbReference type="PROSITE" id="PS50943"/>
    </source>
</evidence>
<gene>
    <name evidence="3" type="ORF">HZU40_11665</name>
</gene>
<dbReference type="EMBL" id="CP059894">
    <property type="protein sequence ID" value="QNJ94842.1"/>
    <property type="molecule type" value="Genomic_DNA"/>
</dbReference>
<dbReference type="InterPro" id="IPR050807">
    <property type="entry name" value="TransReg_Diox_bact_type"/>
</dbReference>
<dbReference type="Pfam" id="PF01381">
    <property type="entry name" value="HTH_3"/>
    <property type="match status" value="1"/>
</dbReference>
<dbReference type="RefSeq" id="WP_081664561.1">
    <property type="nucleotide sequence ID" value="NZ_CP059894.1"/>
</dbReference>
<dbReference type="GO" id="GO:0005829">
    <property type="term" value="C:cytosol"/>
    <property type="evidence" value="ECO:0007669"/>
    <property type="project" value="TreeGrafter"/>
</dbReference>
<organism evidence="3 4">
    <name type="scientific">Mycolicibacterium fluoranthenivorans</name>
    <dbReference type="NCBI Taxonomy" id="258505"/>
    <lineage>
        <taxon>Bacteria</taxon>
        <taxon>Bacillati</taxon>
        <taxon>Actinomycetota</taxon>
        <taxon>Actinomycetes</taxon>
        <taxon>Mycobacteriales</taxon>
        <taxon>Mycobacteriaceae</taxon>
        <taxon>Mycolicibacterium</taxon>
    </lineage>
</organism>
<evidence type="ECO:0000313" key="4">
    <source>
        <dbReference type="Proteomes" id="UP000515498"/>
    </source>
</evidence>
<dbReference type="KEGG" id="mflu:HZU40_11665"/>
<protein>
    <submittedName>
        <fullName evidence="3">Helix-turn-helix transcriptional regulator</fullName>
    </submittedName>
</protein>
<dbReference type="PANTHER" id="PTHR46797:SF1">
    <property type="entry name" value="METHYLPHOSPHONATE SYNTHASE"/>
    <property type="match status" value="1"/>
</dbReference>
<feature type="domain" description="HTH cro/C1-type" evidence="2">
    <location>
        <begin position="27"/>
        <end position="81"/>
    </location>
</feature>
<dbReference type="GO" id="GO:0003700">
    <property type="term" value="F:DNA-binding transcription factor activity"/>
    <property type="evidence" value="ECO:0007669"/>
    <property type="project" value="TreeGrafter"/>
</dbReference>
<dbReference type="GO" id="GO:0003677">
    <property type="term" value="F:DNA binding"/>
    <property type="evidence" value="ECO:0007669"/>
    <property type="project" value="UniProtKB-KW"/>
</dbReference>
<evidence type="ECO:0000313" key="3">
    <source>
        <dbReference type="EMBL" id="QNJ94842.1"/>
    </source>
</evidence>
<dbReference type="InterPro" id="IPR001387">
    <property type="entry name" value="Cro/C1-type_HTH"/>
</dbReference>
<accession>A0A7G8PKH6</accession>
<name>A0A7G8PKH6_9MYCO</name>
<dbReference type="Proteomes" id="UP000515498">
    <property type="component" value="Chromosome"/>
</dbReference>
<keyword evidence="1" id="KW-0238">DNA-binding</keyword>
<sequence length="86" mass="9778">MPTRPSQDDPKRVKVWERRRRAVGARIVELRLEKGMTQEQLSFKSGVSRNIIIDVEFGRRGLLYERLGDLAKALGVTASDLLEGIK</sequence>
<dbReference type="PANTHER" id="PTHR46797">
    <property type="entry name" value="HTH-TYPE TRANSCRIPTIONAL REGULATOR"/>
    <property type="match status" value="1"/>
</dbReference>
<dbReference type="PROSITE" id="PS50943">
    <property type="entry name" value="HTH_CROC1"/>
    <property type="match status" value="1"/>
</dbReference>
<dbReference type="SUPFAM" id="SSF47413">
    <property type="entry name" value="lambda repressor-like DNA-binding domains"/>
    <property type="match status" value="1"/>
</dbReference>
<proteinExistence type="predicted"/>
<evidence type="ECO:0000256" key="1">
    <source>
        <dbReference type="ARBA" id="ARBA00023125"/>
    </source>
</evidence>
<reference evidence="3 4" key="1">
    <citation type="submission" date="2020-07" db="EMBL/GenBank/DDBJ databases">
        <title>Draft genome sequence of four isobutane-metabolizing strains capable of cometabolically degrading diverse ether contaminants.</title>
        <authorList>
            <person name="Chen W."/>
            <person name="Faulkner N."/>
            <person name="Smith C."/>
            <person name="Hyman M."/>
        </authorList>
    </citation>
    <scope>NUCLEOTIDE SEQUENCE [LARGE SCALE GENOMIC DNA]</scope>
    <source>
        <strain evidence="3 4">2A</strain>
    </source>
</reference>
<dbReference type="InterPro" id="IPR010982">
    <property type="entry name" value="Lambda_DNA-bd_dom_sf"/>
</dbReference>
<dbReference type="CDD" id="cd00093">
    <property type="entry name" value="HTH_XRE"/>
    <property type="match status" value="1"/>
</dbReference>
<dbReference type="SMART" id="SM00530">
    <property type="entry name" value="HTH_XRE"/>
    <property type="match status" value="1"/>
</dbReference>